<keyword evidence="9 12" id="KW-0333">Golgi apparatus</keyword>
<evidence type="ECO:0000256" key="12">
    <source>
        <dbReference type="RuleBase" id="RU003832"/>
    </source>
</evidence>
<dbReference type="OrthoDB" id="6085082at2759"/>
<keyword evidence="7" id="KW-0735">Signal-anchor</keyword>
<evidence type="ECO:0000259" key="13">
    <source>
        <dbReference type="Pfam" id="PF00852"/>
    </source>
</evidence>
<feature type="domain" description="Fucosyltransferase C-terminal" evidence="13">
    <location>
        <begin position="167"/>
        <end position="332"/>
    </location>
</feature>
<comment type="pathway">
    <text evidence="2">Protein modification; protein glycosylation.</text>
</comment>
<dbReference type="InterPro" id="IPR038577">
    <property type="entry name" value="GT10-like_C_sf"/>
</dbReference>
<dbReference type="EMBL" id="CAJPWZ010003102">
    <property type="protein sequence ID" value="CAG2251962.1"/>
    <property type="molecule type" value="Genomic_DNA"/>
</dbReference>
<keyword evidence="6 12" id="KW-0812">Transmembrane</keyword>
<evidence type="ECO:0000256" key="4">
    <source>
        <dbReference type="ARBA" id="ARBA00022676"/>
    </source>
</evidence>
<dbReference type="PANTHER" id="PTHR48438">
    <property type="entry name" value="ALPHA-(1,3)-FUCOSYLTRANSFERASE C-RELATED"/>
    <property type="match status" value="1"/>
</dbReference>
<dbReference type="GO" id="GO:0000139">
    <property type="term" value="C:Golgi membrane"/>
    <property type="evidence" value="ECO:0007669"/>
    <property type="project" value="UniProtKB-SubCell"/>
</dbReference>
<dbReference type="Proteomes" id="UP000683360">
    <property type="component" value="Unassembled WGS sequence"/>
</dbReference>
<dbReference type="InterPro" id="IPR001503">
    <property type="entry name" value="Glyco_trans_10"/>
</dbReference>
<evidence type="ECO:0000256" key="8">
    <source>
        <dbReference type="ARBA" id="ARBA00022989"/>
    </source>
</evidence>
<protein>
    <recommendedName>
        <fullName evidence="12">Fucosyltransferase</fullName>
        <ecNumber evidence="12">2.4.1.-</ecNumber>
    </recommendedName>
</protein>
<dbReference type="Gene3D" id="3.40.50.11660">
    <property type="entry name" value="Glycosyl transferase family 10, C-terminal domain"/>
    <property type="match status" value="1"/>
</dbReference>
<dbReference type="Pfam" id="PF00852">
    <property type="entry name" value="Glyco_transf_10"/>
    <property type="match status" value="1"/>
</dbReference>
<comment type="subcellular location">
    <subcellularLocation>
        <location evidence="1">Golgi apparatus membrane</location>
        <topology evidence="1">Single-pass type II membrane protein</topology>
    </subcellularLocation>
    <subcellularLocation>
        <location evidence="12">Golgi apparatus</location>
        <location evidence="12">Golgi stack membrane</location>
        <topology evidence="12">Single-pass type II membrane protein</topology>
    </subcellularLocation>
</comment>
<reference evidence="15" key="1">
    <citation type="submission" date="2021-03" db="EMBL/GenBank/DDBJ databases">
        <authorList>
            <person name="Bekaert M."/>
        </authorList>
    </citation>
    <scope>NUCLEOTIDE SEQUENCE</scope>
</reference>
<dbReference type="GO" id="GO:0032580">
    <property type="term" value="C:Golgi cisterna membrane"/>
    <property type="evidence" value="ECO:0007669"/>
    <property type="project" value="UniProtKB-SubCell"/>
</dbReference>
<dbReference type="InterPro" id="IPR031481">
    <property type="entry name" value="Glyco_tran_10_N"/>
</dbReference>
<evidence type="ECO:0000313" key="15">
    <source>
        <dbReference type="EMBL" id="CAG2251962.1"/>
    </source>
</evidence>
<evidence type="ECO:0000256" key="10">
    <source>
        <dbReference type="ARBA" id="ARBA00023136"/>
    </source>
</evidence>
<evidence type="ECO:0000256" key="7">
    <source>
        <dbReference type="ARBA" id="ARBA00022968"/>
    </source>
</evidence>
<evidence type="ECO:0000256" key="1">
    <source>
        <dbReference type="ARBA" id="ARBA00004323"/>
    </source>
</evidence>
<evidence type="ECO:0000313" key="16">
    <source>
        <dbReference type="Proteomes" id="UP000683360"/>
    </source>
</evidence>
<accession>A0A8S3VDV8</accession>
<organism evidence="15 16">
    <name type="scientific">Mytilus edulis</name>
    <name type="common">Blue mussel</name>
    <dbReference type="NCBI Taxonomy" id="6550"/>
    <lineage>
        <taxon>Eukaryota</taxon>
        <taxon>Metazoa</taxon>
        <taxon>Spiralia</taxon>
        <taxon>Lophotrochozoa</taxon>
        <taxon>Mollusca</taxon>
        <taxon>Bivalvia</taxon>
        <taxon>Autobranchia</taxon>
        <taxon>Pteriomorphia</taxon>
        <taxon>Mytilida</taxon>
        <taxon>Mytiloidea</taxon>
        <taxon>Mytilidae</taxon>
        <taxon>Mytilinae</taxon>
        <taxon>Mytilus</taxon>
    </lineage>
</organism>
<keyword evidence="4 12" id="KW-0328">Glycosyltransferase</keyword>
<dbReference type="PANTHER" id="PTHR48438:SF1">
    <property type="entry name" value="ALPHA-(1,3)-FUCOSYLTRANSFERASE C-RELATED"/>
    <property type="match status" value="1"/>
</dbReference>
<feature type="domain" description="Fucosyltransferase N-terminal" evidence="14">
    <location>
        <begin position="63"/>
        <end position="139"/>
    </location>
</feature>
<keyword evidence="8" id="KW-1133">Transmembrane helix</keyword>
<dbReference type="Pfam" id="PF17039">
    <property type="entry name" value="Glyco_tran_10_N"/>
    <property type="match status" value="1"/>
</dbReference>
<evidence type="ECO:0000256" key="11">
    <source>
        <dbReference type="ARBA" id="ARBA00023180"/>
    </source>
</evidence>
<sequence length="343" mass="40026">MFILTGIGILSIGYHVNTVQNIGTKFRFLAKITRSNTETINTPKLSDNNKMTTNYKEFTKIFTVLWYTKPYWIASYLYKFKFRNCAFNHCELLNNIADLNRSDAVLFHHSEMNSVAIPNKAKNQTWIFMSDESNIHTQKYFMKENGEIILIGHIATDQIQIYIFHTENSHKEVYQNNYIAELKKYIDVDVYGKCGKPCSTWNDDSCFKYLSGDYKFYLAFENSLCEDYVTEKAFRLYQENFNIIPVYRGAPNVKDILPAGTFIPALDFKSPKALAVYLKSVADNEIVYSNYLKEKDKFWAAPYTRLEIVEFIYCSVCEKLSTNYTRGTKLNLTTWIMNKGCRH</sequence>
<dbReference type="InterPro" id="IPR055270">
    <property type="entry name" value="Glyco_tran_10_C"/>
</dbReference>
<evidence type="ECO:0000259" key="14">
    <source>
        <dbReference type="Pfam" id="PF17039"/>
    </source>
</evidence>
<dbReference type="GO" id="GO:0008417">
    <property type="term" value="F:fucosyltransferase activity"/>
    <property type="evidence" value="ECO:0007669"/>
    <property type="project" value="InterPro"/>
</dbReference>
<gene>
    <name evidence="15" type="ORF">MEDL_63457</name>
</gene>
<keyword evidence="11" id="KW-0325">Glycoprotein</keyword>
<evidence type="ECO:0000256" key="3">
    <source>
        <dbReference type="ARBA" id="ARBA00008919"/>
    </source>
</evidence>
<evidence type="ECO:0000256" key="5">
    <source>
        <dbReference type="ARBA" id="ARBA00022679"/>
    </source>
</evidence>
<proteinExistence type="inferred from homology"/>
<keyword evidence="16" id="KW-1185">Reference proteome</keyword>
<dbReference type="AlphaFoldDB" id="A0A8S3VDV8"/>
<evidence type="ECO:0000256" key="9">
    <source>
        <dbReference type="ARBA" id="ARBA00023034"/>
    </source>
</evidence>
<dbReference type="EC" id="2.4.1.-" evidence="12"/>
<comment type="similarity">
    <text evidence="3 12">Belongs to the glycosyltransferase 10 family.</text>
</comment>
<comment type="caution">
    <text evidence="15">The sequence shown here is derived from an EMBL/GenBank/DDBJ whole genome shotgun (WGS) entry which is preliminary data.</text>
</comment>
<evidence type="ECO:0000256" key="6">
    <source>
        <dbReference type="ARBA" id="ARBA00022692"/>
    </source>
</evidence>
<dbReference type="SUPFAM" id="SSF53756">
    <property type="entry name" value="UDP-Glycosyltransferase/glycogen phosphorylase"/>
    <property type="match status" value="1"/>
</dbReference>
<evidence type="ECO:0000256" key="2">
    <source>
        <dbReference type="ARBA" id="ARBA00004922"/>
    </source>
</evidence>
<name>A0A8S3VDV8_MYTED</name>
<keyword evidence="10" id="KW-0472">Membrane</keyword>
<keyword evidence="5 12" id="KW-0808">Transferase</keyword>